<reference evidence="1 2" key="1">
    <citation type="submission" date="2018-06" db="EMBL/GenBank/DDBJ databases">
        <authorList>
            <consortium name="Pathogen Informatics"/>
            <person name="Doyle S."/>
        </authorList>
    </citation>
    <scope>NUCLEOTIDE SEQUENCE [LARGE SCALE GENOMIC DNA]</scope>
    <source>
        <strain evidence="1 2">NCTC8849</strain>
    </source>
</reference>
<accession>A0A377WA82</accession>
<dbReference type="AlphaFoldDB" id="A0A377WA82"/>
<organism evidence="1 2">
    <name type="scientific">Klebsiella pneumoniae</name>
    <dbReference type="NCBI Taxonomy" id="573"/>
    <lineage>
        <taxon>Bacteria</taxon>
        <taxon>Pseudomonadati</taxon>
        <taxon>Pseudomonadota</taxon>
        <taxon>Gammaproteobacteria</taxon>
        <taxon>Enterobacterales</taxon>
        <taxon>Enterobacteriaceae</taxon>
        <taxon>Klebsiella/Raoultella group</taxon>
        <taxon>Klebsiella</taxon>
        <taxon>Klebsiella pneumoniae complex</taxon>
    </lineage>
</organism>
<dbReference type="EMBL" id="UGLC01000002">
    <property type="protein sequence ID" value="STT51744.1"/>
    <property type="molecule type" value="Genomic_DNA"/>
</dbReference>
<protein>
    <submittedName>
        <fullName evidence="1">Uncharacterized protein</fullName>
    </submittedName>
</protein>
<name>A0A377WA82_KLEPN</name>
<sequence>MLGRQHQTHLKIKHRRVVQAAARQNIGGHHQIQFTLLQRRLWVEGDAGMEVDLHMWPAGAEILQRRRQPLNTAVTFDSQPQPGLLWFVTVLQGASDLRQHLVGQL</sequence>
<evidence type="ECO:0000313" key="1">
    <source>
        <dbReference type="EMBL" id="STT51744.1"/>
    </source>
</evidence>
<gene>
    <name evidence="1" type="ORF">NCTC8849_00240</name>
</gene>
<evidence type="ECO:0000313" key="2">
    <source>
        <dbReference type="Proteomes" id="UP000254799"/>
    </source>
</evidence>
<proteinExistence type="predicted"/>
<dbReference type="Proteomes" id="UP000254799">
    <property type="component" value="Unassembled WGS sequence"/>
</dbReference>